<protein>
    <submittedName>
        <fullName evidence="1">Uncharacterized protein</fullName>
    </submittedName>
</protein>
<dbReference type="GeneID" id="94300265"/>
<gene>
    <name evidence="1" type="ORF">SS50377_26242</name>
</gene>
<proteinExistence type="predicted"/>
<evidence type="ECO:0000313" key="2">
    <source>
        <dbReference type="Proteomes" id="UP000018208"/>
    </source>
</evidence>
<name>A0A9P8LPW0_9EUKA</name>
<dbReference type="KEGG" id="ssao:94300265"/>
<comment type="caution">
    <text evidence="1">The sequence shown here is derived from an EMBL/GenBank/DDBJ whole genome shotgun (WGS) entry which is preliminary data.</text>
</comment>
<organism evidence="1 2">
    <name type="scientific">Spironucleus salmonicida</name>
    <dbReference type="NCBI Taxonomy" id="348837"/>
    <lineage>
        <taxon>Eukaryota</taxon>
        <taxon>Metamonada</taxon>
        <taxon>Diplomonadida</taxon>
        <taxon>Hexamitidae</taxon>
        <taxon>Hexamitinae</taxon>
        <taxon>Spironucleus</taxon>
    </lineage>
</organism>
<dbReference type="EMBL" id="AUWU02000006">
    <property type="protein sequence ID" value="KAH0572040.1"/>
    <property type="molecule type" value="Genomic_DNA"/>
</dbReference>
<dbReference type="Proteomes" id="UP000018208">
    <property type="component" value="Unassembled WGS sequence"/>
</dbReference>
<keyword evidence="2" id="KW-1185">Reference proteome</keyword>
<sequence length="138" mass="15790">MDLPQFIERSQLAFFHACIIYVLESSKVSTKQMQLKTLAFTVVDPTTIAHMKPIMRCSPRSPRIRRNVTKFSIVLPPIWRQIELELNKPPQTSELYRIQLRTLSYDDSLQLSESQPDGLSLVGAVELCCNYSDLDCDA</sequence>
<reference evidence="1 2" key="1">
    <citation type="journal article" date="2014" name="PLoS Genet.">
        <title>The Genome of Spironucleus salmonicida Highlights a Fish Pathogen Adapted to Fluctuating Environments.</title>
        <authorList>
            <person name="Xu F."/>
            <person name="Jerlstrom-Hultqvist J."/>
            <person name="Einarsson E."/>
            <person name="Astvaldsson A."/>
            <person name="Svard S.G."/>
            <person name="Andersson J.O."/>
        </authorList>
    </citation>
    <scope>NUCLEOTIDE SEQUENCE [LARGE SCALE GENOMIC DNA]</scope>
    <source>
        <strain evidence="1 2">ATCC 50377</strain>
    </source>
</reference>
<dbReference type="AlphaFoldDB" id="A0A9P8LPW0"/>
<accession>A0A9P8LPW0</accession>
<evidence type="ECO:0000313" key="1">
    <source>
        <dbReference type="EMBL" id="KAH0572040.1"/>
    </source>
</evidence>
<dbReference type="RefSeq" id="XP_067762813.1">
    <property type="nucleotide sequence ID" value="XM_067910057.1"/>
</dbReference>